<dbReference type="PANTHER" id="PTHR30032:SF8">
    <property type="entry name" value="GERMINATION-SPECIFIC N-ACETYLMURAMOYL-L-ALANINE AMIDASE"/>
    <property type="match status" value="1"/>
</dbReference>
<dbReference type="InterPro" id="IPR007253">
    <property type="entry name" value="Cell_wall-bd_2"/>
</dbReference>
<evidence type="ECO:0000256" key="4">
    <source>
        <dbReference type="ARBA" id="ARBA00022807"/>
    </source>
</evidence>
<proteinExistence type="inferred from homology"/>
<dbReference type="PROSITE" id="PS51935">
    <property type="entry name" value="NLPC_P60"/>
    <property type="match status" value="1"/>
</dbReference>
<accession>A0ABM8YNC8</accession>
<sequence length="445" mass="47374">MITYALKKSIVAIVFGMVVLLSLPSINDASGFTVDRISGENRYKTAVEVSKKGWTSSGTVLIAAGNQFPDALTGTPLAYSLNAPILLTQNSTLPSETKKEISRLKAKDAIILGGTNAVSNNVYNQLVEMGLKVDRISGSDRYQTSVKIAERLSGQTNTAVVVYGKNFPDSLAIAAHAAQNGYPILLTKSDSLPSETKKILSKYRNTIVVGGSGVISESQLKHMPNAKRYSGKDRYDTVAKLVNELGIKFGNEVYMATGQSYADALTGSVLAAKNKSSLVLVQKDKIPAPVQSMLDKVSASKVTIIGGTNAVSANVQNKLEGFDTVALVNTATQYIGAPYKYGGTSPSGFDCSGFIQFVFGKHGISTPRTTADLHAGGKAVSKLEVGDLVFYRTDPKKNSASHAGIYIGNNKFIHAKSAGSNIGVTIDEMSNSYFAPLYLGAKRYH</sequence>
<organism evidence="6 7">
    <name type="scientific">Sutcliffiella rhizosphaerae</name>
    <dbReference type="NCBI Taxonomy" id="2880967"/>
    <lineage>
        <taxon>Bacteria</taxon>
        <taxon>Bacillati</taxon>
        <taxon>Bacillota</taxon>
        <taxon>Bacilli</taxon>
        <taxon>Bacillales</taxon>
        <taxon>Bacillaceae</taxon>
        <taxon>Sutcliffiella</taxon>
    </lineage>
</organism>
<dbReference type="Gene3D" id="3.40.50.12090">
    <property type="match status" value="2"/>
</dbReference>
<keyword evidence="3" id="KW-0378">Hydrolase</keyword>
<name>A0ABM8YNC8_9BACI</name>
<protein>
    <recommendedName>
        <fullName evidence="5">NlpC/P60 domain-containing protein</fullName>
    </recommendedName>
</protein>
<dbReference type="InterPro" id="IPR038765">
    <property type="entry name" value="Papain-like_cys_pep_sf"/>
</dbReference>
<dbReference type="InterPro" id="IPR000064">
    <property type="entry name" value="NLP_P60_dom"/>
</dbReference>
<evidence type="ECO:0000256" key="1">
    <source>
        <dbReference type="ARBA" id="ARBA00007074"/>
    </source>
</evidence>
<evidence type="ECO:0000259" key="5">
    <source>
        <dbReference type="PROSITE" id="PS51935"/>
    </source>
</evidence>
<keyword evidence="7" id="KW-1185">Reference proteome</keyword>
<comment type="caution">
    <text evidence="6">The sequence shown here is derived from an EMBL/GenBank/DDBJ whole genome shotgun (WGS) entry which is preliminary data.</text>
</comment>
<dbReference type="Proteomes" id="UP000789833">
    <property type="component" value="Unassembled WGS sequence"/>
</dbReference>
<dbReference type="Pfam" id="PF00877">
    <property type="entry name" value="NLPC_P60"/>
    <property type="match status" value="1"/>
</dbReference>
<evidence type="ECO:0000256" key="2">
    <source>
        <dbReference type="ARBA" id="ARBA00022670"/>
    </source>
</evidence>
<evidence type="ECO:0000313" key="6">
    <source>
        <dbReference type="EMBL" id="CAG9621403.1"/>
    </source>
</evidence>
<dbReference type="Gene3D" id="3.90.1720.10">
    <property type="entry name" value="endopeptidase domain like (from Nostoc punctiforme)"/>
    <property type="match status" value="1"/>
</dbReference>
<dbReference type="Pfam" id="PF04122">
    <property type="entry name" value="CW_binding_2"/>
    <property type="match status" value="3"/>
</dbReference>
<dbReference type="InterPro" id="IPR051922">
    <property type="entry name" value="Bact_Sporulation_Assoc"/>
</dbReference>
<feature type="domain" description="NlpC/P60" evidence="5">
    <location>
        <begin position="321"/>
        <end position="445"/>
    </location>
</feature>
<evidence type="ECO:0000256" key="3">
    <source>
        <dbReference type="ARBA" id="ARBA00022801"/>
    </source>
</evidence>
<dbReference type="RefSeq" id="WP_230501297.1">
    <property type="nucleotide sequence ID" value="NZ_CAKJTJ010000010.1"/>
</dbReference>
<keyword evidence="2" id="KW-0645">Protease</keyword>
<gene>
    <name evidence="6" type="ORF">BACCIP111883_02176</name>
</gene>
<reference evidence="6 7" key="1">
    <citation type="submission" date="2021-10" db="EMBL/GenBank/DDBJ databases">
        <authorList>
            <person name="Criscuolo A."/>
        </authorList>
    </citation>
    <scope>NUCLEOTIDE SEQUENCE [LARGE SCALE GENOMIC DNA]</scope>
    <source>
        <strain evidence="7">CIP 111883</strain>
    </source>
</reference>
<evidence type="ECO:0000313" key="7">
    <source>
        <dbReference type="Proteomes" id="UP000789833"/>
    </source>
</evidence>
<dbReference type="PANTHER" id="PTHR30032">
    <property type="entry name" value="N-ACETYLMURAMOYL-L-ALANINE AMIDASE-RELATED"/>
    <property type="match status" value="1"/>
</dbReference>
<dbReference type="EMBL" id="CAKJTJ010000010">
    <property type="protein sequence ID" value="CAG9621403.1"/>
    <property type="molecule type" value="Genomic_DNA"/>
</dbReference>
<keyword evidence="4" id="KW-0788">Thiol protease</keyword>
<comment type="similarity">
    <text evidence="1">Belongs to the peptidase C40 family.</text>
</comment>
<dbReference type="SUPFAM" id="SSF54001">
    <property type="entry name" value="Cysteine proteinases"/>
    <property type="match status" value="1"/>
</dbReference>